<evidence type="ECO:0000256" key="11">
    <source>
        <dbReference type="PROSITE-ProRule" id="PRU00221"/>
    </source>
</evidence>
<dbReference type="InterPro" id="IPR036322">
    <property type="entry name" value="WD40_repeat_dom_sf"/>
</dbReference>
<dbReference type="Pfam" id="PF00400">
    <property type="entry name" value="WD40"/>
    <property type="match status" value="6"/>
</dbReference>
<feature type="repeat" description="WD" evidence="11">
    <location>
        <begin position="199"/>
        <end position="244"/>
    </location>
</feature>
<evidence type="ECO:0000256" key="4">
    <source>
        <dbReference type="ARBA" id="ARBA00005881"/>
    </source>
</evidence>
<dbReference type="GO" id="GO:0033588">
    <property type="term" value="C:elongator holoenzyme complex"/>
    <property type="evidence" value="ECO:0007669"/>
    <property type="project" value="EnsemblFungi"/>
</dbReference>
<comment type="subcellular location">
    <subcellularLocation>
        <location evidence="2">Cytoplasm</location>
    </subcellularLocation>
    <subcellularLocation>
        <location evidence="1">Nucleus</location>
    </subcellularLocation>
</comment>
<dbReference type="GO" id="GO:0002098">
    <property type="term" value="P:tRNA wobble uridine modification"/>
    <property type="evidence" value="ECO:0007669"/>
    <property type="project" value="EnsemblFungi"/>
</dbReference>
<evidence type="ECO:0000256" key="8">
    <source>
        <dbReference type="ARBA" id="ARBA00022694"/>
    </source>
</evidence>
<keyword evidence="10" id="KW-0539">Nucleus</keyword>
<comment type="pathway">
    <text evidence="3">tRNA modification; 5-methoxycarbonylmethyl-2-thiouridine-tRNA biosynthesis.</text>
</comment>
<feature type="repeat" description="WD" evidence="11">
    <location>
        <begin position="102"/>
        <end position="132"/>
    </location>
</feature>
<sequence>MTSQEVDQKAIFIGTNKQNYVSDYNHEISVVAFGASNTVALWNPLDKSQKGVYHTLKKHTGEVTGVKFLPNTPFLVSVAEDNQVNVWKQKSDKTFYEHFQTLEGHENSVTCIAEINEHVFVTGGADHNIIIWLFDGGEFRLGHKFQVKSNFYPLALAVQNLDDEGNYVLAVGGTTSSIYIYTFQIDKTSIGKFSTSEELMGHEDWVKCLQFVVQSENKDFILASGSQDRYVRLWRLKLNEFIDDSDEDPNKLILLSNKQYKFQYGDNKRAAFSFEALIMGHDDWISGIQWHPSYKYQKRSSASLSSGSTQAEQKLQLLTATADTALMIWEMDEESGIWVCVSRLGEMSIKGASTATGASGGFWSCLWFVDPSSQDEYVLASGKTGAIRAYKSTSAGDGADSRYFEEVLGVTGAVGPITDVKWSLEGDYFMATSLDQTTRLYAPWKRTKDGESTTTWHEIARPQIHGYDMICLDNITSTKFVSGGDEKILRVFELTKSIDESLKELSNVNINTENSILPDFASLPVLGLSNKADAQIQEEEKNDDERDDDEKEGEQSDEDKFKEREEGPAGASPHSVPPLESFLQRNSLATETEKLYGHGYEISCCTTSPSGQLIATACRSNNAKHAVIRVFNVSKDYQQSSQVLAGHNLTISSLEFSPDGKYLLAVSRDRQFSLWRVVNEANAEFELLELNAKAHSRIIWDCSWLTVQDYFVTVSRDKQLKLWKVDDANNKVELINSLKVDEPIISVSAYKGEWEQDKNVVAIGLESGSIKIISVSLQDEGKLEEVYSIGSDLTPSDRISKLSFSNKLIDGVFYLAVGSNDTSVRLYALLKTICQ</sequence>
<dbReference type="UniPathway" id="UPA00988"/>
<evidence type="ECO:0000256" key="2">
    <source>
        <dbReference type="ARBA" id="ARBA00004496"/>
    </source>
</evidence>
<evidence type="ECO:0000256" key="12">
    <source>
        <dbReference type="SAM" id="MobiDB-lite"/>
    </source>
</evidence>
<name>A5E3K5_LODEL</name>
<dbReference type="PROSITE" id="PS50294">
    <property type="entry name" value="WD_REPEATS_REGION"/>
    <property type="match status" value="2"/>
</dbReference>
<reference evidence="13 14" key="1">
    <citation type="journal article" date="2009" name="Nature">
        <title>Evolution of pathogenicity and sexual reproduction in eight Candida genomes.</title>
        <authorList>
            <person name="Butler G."/>
            <person name="Rasmussen M.D."/>
            <person name="Lin M.F."/>
            <person name="Santos M.A."/>
            <person name="Sakthikumar S."/>
            <person name="Munro C.A."/>
            <person name="Rheinbay E."/>
            <person name="Grabherr M."/>
            <person name="Forche A."/>
            <person name="Reedy J.L."/>
            <person name="Agrafioti I."/>
            <person name="Arnaud M.B."/>
            <person name="Bates S."/>
            <person name="Brown A.J."/>
            <person name="Brunke S."/>
            <person name="Costanzo M.C."/>
            <person name="Fitzpatrick D.A."/>
            <person name="de Groot P.W."/>
            <person name="Harris D."/>
            <person name="Hoyer L.L."/>
            <person name="Hube B."/>
            <person name="Klis F.M."/>
            <person name="Kodira C."/>
            <person name="Lennard N."/>
            <person name="Logue M.E."/>
            <person name="Martin R."/>
            <person name="Neiman A.M."/>
            <person name="Nikolaou E."/>
            <person name="Quail M.A."/>
            <person name="Quinn J."/>
            <person name="Santos M.C."/>
            <person name="Schmitzberger F.F."/>
            <person name="Sherlock G."/>
            <person name="Shah P."/>
            <person name="Silverstein K.A."/>
            <person name="Skrzypek M.S."/>
            <person name="Soll D."/>
            <person name="Staggs R."/>
            <person name="Stansfield I."/>
            <person name="Stumpf M.P."/>
            <person name="Sudbery P.E."/>
            <person name="Srikantha T."/>
            <person name="Zeng Q."/>
            <person name="Berman J."/>
            <person name="Berriman M."/>
            <person name="Heitman J."/>
            <person name="Gow N.A."/>
            <person name="Lorenz M.C."/>
            <person name="Birren B.W."/>
            <person name="Kellis M."/>
            <person name="Cuomo C.A."/>
        </authorList>
    </citation>
    <scope>NUCLEOTIDE SEQUENCE [LARGE SCALE GENOMIC DNA]</scope>
    <source>
        <strain evidence="14">ATCC 11503 / BCRC 21390 / CBS 2605 / JCM 1781 / NBRC 1676 / NRRL YB-4239</strain>
    </source>
</reference>
<gene>
    <name evidence="13" type="ORF">LELG_04192</name>
</gene>
<feature type="compositionally biased region" description="Basic and acidic residues" evidence="12">
    <location>
        <begin position="558"/>
        <end position="567"/>
    </location>
</feature>
<dbReference type="KEGG" id="lel:PVL30_003917"/>
<dbReference type="PANTHER" id="PTHR44111:SF1">
    <property type="entry name" value="ELONGATOR COMPLEX PROTEIN 2"/>
    <property type="match status" value="1"/>
</dbReference>
<feature type="repeat" description="WD" evidence="11">
    <location>
        <begin position="692"/>
        <end position="733"/>
    </location>
</feature>
<dbReference type="AlphaFoldDB" id="A5E3K5"/>
<evidence type="ECO:0000256" key="6">
    <source>
        <dbReference type="ARBA" id="ARBA00022490"/>
    </source>
</evidence>
<evidence type="ECO:0000256" key="3">
    <source>
        <dbReference type="ARBA" id="ARBA00005043"/>
    </source>
</evidence>
<dbReference type="InParanoid" id="A5E3K5"/>
<evidence type="ECO:0000256" key="5">
    <source>
        <dbReference type="ARBA" id="ARBA00020267"/>
    </source>
</evidence>
<evidence type="ECO:0000256" key="1">
    <source>
        <dbReference type="ARBA" id="ARBA00004123"/>
    </source>
</evidence>
<keyword evidence="8" id="KW-0819">tRNA processing</keyword>
<feature type="region of interest" description="Disordered" evidence="12">
    <location>
        <begin position="535"/>
        <end position="580"/>
    </location>
</feature>
<organism evidence="13 14">
    <name type="scientific">Lodderomyces elongisporus (strain ATCC 11503 / CBS 2605 / JCM 1781 / NBRC 1676 / NRRL YB-4239)</name>
    <name type="common">Yeast</name>
    <name type="synonym">Saccharomyces elongisporus</name>
    <dbReference type="NCBI Taxonomy" id="379508"/>
    <lineage>
        <taxon>Eukaryota</taxon>
        <taxon>Fungi</taxon>
        <taxon>Dikarya</taxon>
        <taxon>Ascomycota</taxon>
        <taxon>Saccharomycotina</taxon>
        <taxon>Pichiomycetes</taxon>
        <taxon>Debaryomycetaceae</taxon>
        <taxon>Candida/Lodderomyces clade</taxon>
        <taxon>Lodderomyces</taxon>
    </lineage>
</organism>
<keyword evidence="7 11" id="KW-0853">WD repeat</keyword>
<dbReference type="GO" id="GO:0005634">
    <property type="term" value="C:nucleus"/>
    <property type="evidence" value="ECO:0007669"/>
    <property type="project" value="UniProtKB-SubCell"/>
</dbReference>
<dbReference type="FunCoup" id="A5E3K5">
    <property type="interactions" value="1082"/>
</dbReference>
<evidence type="ECO:0000313" key="13">
    <source>
        <dbReference type="EMBL" id="EDK46013.1"/>
    </source>
</evidence>
<evidence type="ECO:0000256" key="10">
    <source>
        <dbReference type="ARBA" id="ARBA00023242"/>
    </source>
</evidence>
<feature type="repeat" description="WD" evidence="11">
    <location>
        <begin position="56"/>
        <end position="97"/>
    </location>
</feature>
<dbReference type="GO" id="GO:0032447">
    <property type="term" value="P:protein urmylation"/>
    <property type="evidence" value="ECO:0007669"/>
    <property type="project" value="EnsemblFungi"/>
</dbReference>
<dbReference type="Gene3D" id="2.130.10.10">
    <property type="entry name" value="YVTN repeat-like/Quinoprotein amine dehydrogenase"/>
    <property type="match status" value="3"/>
</dbReference>
<dbReference type="Proteomes" id="UP000001996">
    <property type="component" value="Unassembled WGS sequence"/>
</dbReference>
<dbReference type="OMA" id="ENFRHIS"/>
<evidence type="ECO:0000313" key="14">
    <source>
        <dbReference type="Proteomes" id="UP000001996"/>
    </source>
</evidence>
<dbReference type="GO" id="GO:0006357">
    <property type="term" value="P:regulation of transcription by RNA polymerase II"/>
    <property type="evidence" value="ECO:0007669"/>
    <property type="project" value="EnsemblFungi"/>
</dbReference>
<keyword evidence="6" id="KW-0963">Cytoplasm</keyword>
<dbReference type="InterPro" id="IPR037289">
    <property type="entry name" value="Elp2"/>
</dbReference>
<feature type="compositionally biased region" description="Acidic residues" evidence="12">
    <location>
        <begin position="536"/>
        <end position="557"/>
    </location>
</feature>
<dbReference type="VEuPathDB" id="FungiDB:LELG_04192"/>
<keyword evidence="9" id="KW-0677">Repeat</keyword>
<accession>A5E3K5</accession>
<dbReference type="HOGENOM" id="CLU_006430_0_0_1"/>
<dbReference type="EMBL" id="CH981529">
    <property type="protein sequence ID" value="EDK46013.1"/>
    <property type="molecule type" value="Genomic_DNA"/>
</dbReference>
<proteinExistence type="inferred from homology"/>
<dbReference type="eggNOG" id="KOG1063">
    <property type="taxonomic scope" value="Eukaryota"/>
</dbReference>
<dbReference type="GeneID" id="5231454"/>
<dbReference type="OrthoDB" id="27911at2759"/>
<evidence type="ECO:0000256" key="9">
    <source>
        <dbReference type="ARBA" id="ARBA00022737"/>
    </source>
</evidence>
<dbReference type="PANTHER" id="PTHR44111">
    <property type="entry name" value="ELONGATOR COMPLEX PROTEIN 2"/>
    <property type="match status" value="1"/>
</dbReference>
<dbReference type="InterPro" id="IPR001680">
    <property type="entry name" value="WD40_rpt"/>
</dbReference>
<dbReference type="GO" id="GO:0008017">
    <property type="term" value="F:microtubule binding"/>
    <property type="evidence" value="ECO:0007669"/>
    <property type="project" value="EnsemblFungi"/>
</dbReference>
<protein>
    <recommendedName>
        <fullName evidence="5">Elongator complex protein 2</fullName>
    </recommendedName>
</protein>
<feature type="repeat" description="WD" evidence="11">
    <location>
        <begin position="644"/>
        <end position="677"/>
    </location>
</feature>
<comment type="similarity">
    <text evidence="4">Belongs to the WD repeat ELP2 family.</text>
</comment>
<dbReference type="SMART" id="SM00320">
    <property type="entry name" value="WD40"/>
    <property type="match status" value="10"/>
</dbReference>
<evidence type="ECO:0000256" key="7">
    <source>
        <dbReference type="ARBA" id="ARBA00022574"/>
    </source>
</evidence>
<dbReference type="InterPro" id="IPR015943">
    <property type="entry name" value="WD40/YVTN_repeat-like_dom_sf"/>
</dbReference>
<dbReference type="PROSITE" id="PS50082">
    <property type="entry name" value="WD_REPEATS_2"/>
    <property type="match status" value="5"/>
</dbReference>
<keyword evidence="14" id="KW-1185">Reference proteome</keyword>
<dbReference type="GO" id="GO:0005737">
    <property type="term" value="C:cytoplasm"/>
    <property type="evidence" value="ECO:0007669"/>
    <property type="project" value="UniProtKB-SubCell"/>
</dbReference>
<dbReference type="STRING" id="379508.A5E3K5"/>
<dbReference type="FunFam" id="2.130.10.10:FF:000400">
    <property type="entry name" value="Elongator acetyltransferase complex subunit 2"/>
    <property type="match status" value="1"/>
</dbReference>
<dbReference type="SUPFAM" id="SSF50978">
    <property type="entry name" value="WD40 repeat-like"/>
    <property type="match status" value="4"/>
</dbReference>